<dbReference type="Pfam" id="PF10825">
    <property type="entry name" value="DUF2752"/>
    <property type="match status" value="1"/>
</dbReference>
<feature type="transmembrane region" description="Helical" evidence="1">
    <location>
        <begin position="105"/>
        <end position="125"/>
    </location>
</feature>
<accession>A0A2S0HVT3</accession>
<sequence>MPVVDSKKILFIALTIIILGGGFFLYFYYNPSNNSLFLPCPFKLISGYNCPGCGSQRAIHQLLHGNLFAAFQLNPLMVLSIPLIVYGLGTRAYNYLFDTQHRIKLFYNKIFIYSYFGIAVLYWVIRNLSFYPFVK</sequence>
<feature type="transmembrane region" description="Helical" evidence="1">
    <location>
        <begin position="73"/>
        <end position="93"/>
    </location>
</feature>
<reference evidence="2 3" key="1">
    <citation type="submission" date="2018-02" db="EMBL/GenBank/DDBJ databases">
        <title>Genomic analysis of the strain RR4-38 isolated from a seawater recirculating aquaculture system.</title>
        <authorList>
            <person name="Kim Y.-S."/>
            <person name="Jang Y.H."/>
            <person name="Kim K.-H."/>
        </authorList>
    </citation>
    <scope>NUCLEOTIDE SEQUENCE [LARGE SCALE GENOMIC DNA]</scope>
    <source>
        <strain evidence="2 3">RR4-38</strain>
    </source>
</reference>
<dbReference type="KEGG" id="aue:C5O00_05960"/>
<feature type="transmembrane region" description="Helical" evidence="1">
    <location>
        <begin position="9"/>
        <end position="29"/>
    </location>
</feature>
<dbReference type="InterPro" id="IPR021215">
    <property type="entry name" value="DUF2752"/>
</dbReference>
<keyword evidence="1" id="KW-1133">Transmembrane helix</keyword>
<keyword evidence="1" id="KW-0472">Membrane</keyword>
<organism evidence="2 3">
    <name type="scientific">Pukyongia salina</name>
    <dbReference type="NCBI Taxonomy" id="2094025"/>
    <lineage>
        <taxon>Bacteria</taxon>
        <taxon>Pseudomonadati</taxon>
        <taxon>Bacteroidota</taxon>
        <taxon>Flavobacteriia</taxon>
        <taxon>Flavobacteriales</taxon>
        <taxon>Flavobacteriaceae</taxon>
        <taxon>Pukyongia</taxon>
    </lineage>
</organism>
<proteinExistence type="predicted"/>
<name>A0A2S0HVT3_9FLAO</name>
<protein>
    <submittedName>
        <fullName evidence="2">DUF2752 domain-containing protein</fullName>
    </submittedName>
</protein>
<keyword evidence="1" id="KW-0812">Transmembrane</keyword>
<gene>
    <name evidence="2" type="ORF">C5O00_05960</name>
</gene>
<dbReference type="EMBL" id="CP027062">
    <property type="protein sequence ID" value="AVI50740.1"/>
    <property type="molecule type" value="Genomic_DNA"/>
</dbReference>
<dbReference type="AlphaFoldDB" id="A0A2S0HVT3"/>
<evidence type="ECO:0000313" key="3">
    <source>
        <dbReference type="Proteomes" id="UP000238442"/>
    </source>
</evidence>
<dbReference type="Proteomes" id="UP000238442">
    <property type="component" value="Chromosome"/>
</dbReference>
<evidence type="ECO:0000256" key="1">
    <source>
        <dbReference type="SAM" id="Phobius"/>
    </source>
</evidence>
<evidence type="ECO:0000313" key="2">
    <source>
        <dbReference type="EMBL" id="AVI50740.1"/>
    </source>
</evidence>
<keyword evidence="3" id="KW-1185">Reference proteome</keyword>